<dbReference type="Pfam" id="PF12860">
    <property type="entry name" value="PAS_7"/>
    <property type="match status" value="1"/>
</dbReference>
<evidence type="ECO:0000256" key="7">
    <source>
        <dbReference type="SAM" id="Phobius"/>
    </source>
</evidence>
<reference evidence="10" key="1">
    <citation type="journal article" date="2014" name="Int. J. Syst. Evol. Microbiol.">
        <title>Complete genome sequence of Corynebacterium casei LMG S-19264T (=DSM 44701T), isolated from a smear-ripened cheese.</title>
        <authorList>
            <consortium name="US DOE Joint Genome Institute (JGI-PGF)"/>
            <person name="Walter F."/>
            <person name="Albersmeier A."/>
            <person name="Kalinowski J."/>
            <person name="Ruckert C."/>
        </authorList>
    </citation>
    <scope>NUCLEOTIDE SEQUENCE</scope>
    <source>
        <strain evidence="10">CGMCC 1.12214</strain>
    </source>
</reference>
<proteinExistence type="predicted"/>
<keyword evidence="7" id="KW-0812">Transmembrane</keyword>
<dbReference type="InterPro" id="IPR013655">
    <property type="entry name" value="PAS_fold_3"/>
</dbReference>
<dbReference type="InterPro" id="IPR000014">
    <property type="entry name" value="PAS"/>
</dbReference>
<dbReference type="InterPro" id="IPR001610">
    <property type="entry name" value="PAC"/>
</dbReference>
<dbReference type="PROSITE" id="PS50113">
    <property type="entry name" value="PAC"/>
    <property type="match status" value="1"/>
</dbReference>
<evidence type="ECO:0000256" key="1">
    <source>
        <dbReference type="ARBA" id="ARBA00000085"/>
    </source>
</evidence>
<comment type="caution">
    <text evidence="10">The sequence shown here is derived from an EMBL/GenBank/DDBJ whole genome shotgun (WGS) entry which is preliminary data.</text>
</comment>
<dbReference type="Gene3D" id="3.30.565.10">
    <property type="entry name" value="Histidine kinase-like ATPase, C-terminal domain"/>
    <property type="match status" value="1"/>
</dbReference>
<keyword evidence="4" id="KW-0808">Transferase</keyword>
<feature type="domain" description="Histidine kinase" evidence="8">
    <location>
        <begin position="536"/>
        <end position="755"/>
    </location>
</feature>
<dbReference type="SUPFAM" id="SSF47384">
    <property type="entry name" value="Homodimeric domain of signal transducing histidine kinase"/>
    <property type="match status" value="1"/>
</dbReference>
<evidence type="ECO:0000313" key="10">
    <source>
        <dbReference type="EMBL" id="GGH14040.1"/>
    </source>
</evidence>
<dbReference type="InterPro" id="IPR003661">
    <property type="entry name" value="HisK_dim/P_dom"/>
</dbReference>
<dbReference type="Pfam" id="PF00512">
    <property type="entry name" value="HisKA"/>
    <property type="match status" value="1"/>
</dbReference>
<keyword evidence="6" id="KW-0175">Coiled coil</keyword>
<evidence type="ECO:0000256" key="5">
    <source>
        <dbReference type="ARBA" id="ARBA00022777"/>
    </source>
</evidence>
<organism evidence="10 11">
    <name type="scientific">Alsobacter metallidurans</name>
    <dbReference type="NCBI Taxonomy" id="340221"/>
    <lineage>
        <taxon>Bacteria</taxon>
        <taxon>Pseudomonadati</taxon>
        <taxon>Pseudomonadota</taxon>
        <taxon>Alphaproteobacteria</taxon>
        <taxon>Hyphomicrobiales</taxon>
        <taxon>Alsobacteraceae</taxon>
        <taxon>Alsobacter</taxon>
    </lineage>
</organism>
<dbReference type="CDD" id="cd00130">
    <property type="entry name" value="PAS"/>
    <property type="match status" value="1"/>
</dbReference>
<comment type="catalytic activity">
    <reaction evidence="1">
        <text>ATP + protein L-histidine = ADP + protein N-phospho-L-histidine.</text>
        <dbReference type="EC" id="2.7.13.3"/>
    </reaction>
</comment>
<dbReference type="Proteomes" id="UP000603912">
    <property type="component" value="Unassembled WGS sequence"/>
</dbReference>
<dbReference type="InterPro" id="IPR000700">
    <property type="entry name" value="PAS-assoc_C"/>
</dbReference>
<dbReference type="SMART" id="SM00387">
    <property type="entry name" value="HATPase_c"/>
    <property type="match status" value="1"/>
</dbReference>
<name>A0A917I589_9HYPH</name>
<dbReference type="AlphaFoldDB" id="A0A917I589"/>
<evidence type="ECO:0000313" key="11">
    <source>
        <dbReference type="Proteomes" id="UP000603912"/>
    </source>
</evidence>
<dbReference type="InterPro" id="IPR036890">
    <property type="entry name" value="HATPase_C_sf"/>
</dbReference>
<sequence>MARSFAAIASVRAHSIPGLVRSLANPAYLKLLDIEPWLRRIVPVMVAVFVVALGSISYMNAASTRDETLVDAVGDMDILASYAASELARTVAPNETFDPRALGFIPSHAIHDGRYVLLTRTDGMVGASLPSGLHARSSLVNALGETQPLTTFADKAGVIVITLPSGAKALATVRDLPAPYGQVAVVQPVSQALAGWRSRTTSTLILLGAATFVLTAISTAYFWQAWRARQADAICDKFRRRLDTALSRGRCGLWDWDIARGTLYWSDSMYEMLGYDRDSELMSFGEVNRLVHPDDGDLFSLADQLASREATTVDHAFRVRAADGEWVWVRARAELVRDGENRDPHLIGIAIDISEQHRLAQRSATADMRLRDAIETISEAFVLWDDSNKLVMCNSKFQKLHNLSAEDINAGTPYETLAAALTPSVVQHRLDGRLGEAGARSYEAQLPDARWLQINERRTKDGGYVSVGTDITLLKQQEERLLDSERKLTASVADLKRSRQTLEMQAQQLADLAERYLEQKAEAEGANRAKSEFLAKMSHELRTPLNAILGFSEVMEAGIFGSLGCAKYTDYCRDIRKSGEYLLGLIADILDMAEIEAGRVRMNREPMQAEDAIASAIDGIASVAHSRGLTVTAEAMPDTVLHADRRALDKMLGHLLSNAVKFTPEGGKVMVRTRRIGGSLNIYVEDTGVGIPKDALPKLARPFAWVDMDASKPTDGSGLGLAIARSLAELHGGGLRIRSCEGTGTIVLLHLPLKPPTGLEIASARAGMRH</sequence>
<keyword evidence="11" id="KW-1185">Reference proteome</keyword>
<dbReference type="Gene3D" id="1.10.287.130">
    <property type="match status" value="1"/>
</dbReference>
<keyword evidence="5 10" id="KW-0418">Kinase</keyword>
<feature type="transmembrane region" description="Helical" evidence="7">
    <location>
        <begin position="37"/>
        <end position="59"/>
    </location>
</feature>
<feature type="transmembrane region" description="Helical" evidence="7">
    <location>
        <begin position="204"/>
        <end position="223"/>
    </location>
</feature>
<dbReference type="Pfam" id="PF08447">
    <property type="entry name" value="PAS_3"/>
    <property type="match status" value="1"/>
</dbReference>
<dbReference type="PANTHER" id="PTHR43047:SF72">
    <property type="entry name" value="OSMOSENSING HISTIDINE PROTEIN KINASE SLN1"/>
    <property type="match status" value="1"/>
</dbReference>
<evidence type="ECO:0000259" key="8">
    <source>
        <dbReference type="PROSITE" id="PS50109"/>
    </source>
</evidence>
<keyword evidence="3" id="KW-0597">Phosphoprotein</keyword>
<dbReference type="NCBIfam" id="TIGR00229">
    <property type="entry name" value="sensory_box"/>
    <property type="match status" value="2"/>
</dbReference>
<feature type="domain" description="PAC" evidence="9">
    <location>
        <begin position="313"/>
        <end position="365"/>
    </location>
</feature>
<keyword evidence="7" id="KW-0472">Membrane</keyword>
<dbReference type="SUPFAM" id="SSF55874">
    <property type="entry name" value="ATPase domain of HSP90 chaperone/DNA topoisomerase II/histidine kinase"/>
    <property type="match status" value="1"/>
</dbReference>
<dbReference type="PANTHER" id="PTHR43047">
    <property type="entry name" value="TWO-COMPONENT HISTIDINE PROTEIN KINASE"/>
    <property type="match status" value="1"/>
</dbReference>
<dbReference type="GO" id="GO:0000155">
    <property type="term" value="F:phosphorelay sensor kinase activity"/>
    <property type="evidence" value="ECO:0007669"/>
    <property type="project" value="InterPro"/>
</dbReference>
<evidence type="ECO:0000256" key="2">
    <source>
        <dbReference type="ARBA" id="ARBA00012438"/>
    </source>
</evidence>
<evidence type="ECO:0000256" key="4">
    <source>
        <dbReference type="ARBA" id="ARBA00022679"/>
    </source>
</evidence>
<protein>
    <recommendedName>
        <fullName evidence="2">histidine kinase</fullName>
        <ecNumber evidence="2">2.7.13.3</ecNumber>
    </recommendedName>
</protein>
<gene>
    <name evidence="10" type="ORF">GCM10007036_13060</name>
</gene>
<feature type="coiled-coil region" evidence="6">
    <location>
        <begin position="492"/>
        <end position="529"/>
    </location>
</feature>
<reference evidence="10" key="2">
    <citation type="submission" date="2020-09" db="EMBL/GenBank/DDBJ databases">
        <authorList>
            <person name="Sun Q."/>
            <person name="Zhou Y."/>
        </authorList>
    </citation>
    <scope>NUCLEOTIDE SEQUENCE</scope>
    <source>
        <strain evidence="10">CGMCC 1.12214</strain>
    </source>
</reference>
<dbReference type="InterPro" id="IPR004358">
    <property type="entry name" value="Sig_transdc_His_kin-like_C"/>
</dbReference>
<dbReference type="SMART" id="SM00388">
    <property type="entry name" value="HisKA"/>
    <property type="match status" value="1"/>
</dbReference>
<evidence type="ECO:0000259" key="9">
    <source>
        <dbReference type="PROSITE" id="PS50113"/>
    </source>
</evidence>
<evidence type="ECO:0000256" key="6">
    <source>
        <dbReference type="SAM" id="Coils"/>
    </source>
</evidence>
<accession>A0A917I589</accession>
<dbReference type="InterPro" id="IPR036097">
    <property type="entry name" value="HisK_dim/P_sf"/>
</dbReference>
<dbReference type="Gene3D" id="2.10.70.100">
    <property type="match status" value="1"/>
</dbReference>
<dbReference type="GO" id="GO:0009927">
    <property type="term" value="F:histidine phosphotransfer kinase activity"/>
    <property type="evidence" value="ECO:0007669"/>
    <property type="project" value="TreeGrafter"/>
</dbReference>
<dbReference type="CDD" id="cd00082">
    <property type="entry name" value="HisKA"/>
    <property type="match status" value="1"/>
</dbReference>
<dbReference type="Gene3D" id="3.30.450.20">
    <property type="entry name" value="PAS domain"/>
    <property type="match status" value="2"/>
</dbReference>
<dbReference type="SUPFAM" id="SSF55785">
    <property type="entry name" value="PYP-like sensor domain (PAS domain)"/>
    <property type="match status" value="2"/>
</dbReference>
<dbReference type="GO" id="GO:0005886">
    <property type="term" value="C:plasma membrane"/>
    <property type="evidence" value="ECO:0007669"/>
    <property type="project" value="TreeGrafter"/>
</dbReference>
<keyword evidence="7" id="KW-1133">Transmembrane helix</keyword>
<dbReference type="EC" id="2.7.13.3" evidence="2"/>
<dbReference type="InterPro" id="IPR005467">
    <property type="entry name" value="His_kinase_dom"/>
</dbReference>
<evidence type="ECO:0000256" key="3">
    <source>
        <dbReference type="ARBA" id="ARBA00022553"/>
    </source>
</evidence>
<dbReference type="Pfam" id="PF02518">
    <property type="entry name" value="HATPase_c"/>
    <property type="match status" value="1"/>
</dbReference>
<dbReference type="InterPro" id="IPR003594">
    <property type="entry name" value="HATPase_dom"/>
</dbReference>
<dbReference type="SMART" id="SM00086">
    <property type="entry name" value="PAC"/>
    <property type="match status" value="1"/>
</dbReference>
<dbReference type="SMART" id="SM00091">
    <property type="entry name" value="PAS"/>
    <property type="match status" value="2"/>
</dbReference>
<dbReference type="EMBL" id="BMES01000001">
    <property type="protein sequence ID" value="GGH14040.1"/>
    <property type="molecule type" value="Genomic_DNA"/>
</dbReference>
<dbReference type="PRINTS" id="PR00344">
    <property type="entry name" value="BCTRLSENSOR"/>
</dbReference>
<dbReference type="PROSITE" id="PS50109">
    <property type="entry name" value="HIS_KIN"/>
    <property type="match status" value="1"/>
</dbReference>
<dbReference type="InterPro" id="IPR035965">
    <property type="entry name" value="PAS-like_dom_sf"/>
</dbReference>